<organism evidence="7 8">
    <name type="scientific">Tilletiopsis washingtonensis</name>
    <dbReference type="NCBI Taxonomy" id="58919"/>
    <lineage>
        <taxon>Eukaryota</taxon>
        <taxon>Fungi</taxon>
        <taxon>Dikarya</taxon>
        <taxon>Basidiomycota</taxon>
        <taxon>Ustilaginomycotina</taxon>
        <taxon>Exobasidiomycetes</taxon>
        <taxon>Entylomatales</taxon>
        <taxon>Entylomatales incertae sedis</taxon>
        <taxon>Tilletiopsis</taxon>
    </lineage>
</organism>
<dbReference type="Proteomes" id="UP000245946">
    <property type="component" value="Unassembled WGS sequence"/>
</dbReference>
<dbReference type="GO" id="GO:0031391">
    <property type="term" value="C:Elg1 RFC-like complex"/>
    <property type="evidence" value="ECO:0007669"/>
    <property type="project" value="TreeGrafter"/>
</dbReference>
<evidence type="ECO:0000313" key="8">
    <source>
        <dbReference type="Proteomes" id="UP000245946"/>
    </source>
</evidence>
<dbReference type="FunFam" id="1.10.8.60:FF:000030">
    <property type="entry name" value="replication factor C subunit 3"/>
    <property type="match status" value="1"/>
</dbReference>
<proteinExistence type="inferred from homology"/>
<dbReference type="SMART" id="SM00382">
    <property type="entry name" value="AAA"/>
    <property type="match status" value="1"/>
</dbReference>
<dbReference type="CDD" id="cd00009">
    <property type="entry name" value="AAA"/>
    <property type="match status" value="1"/>
</dbReference>
<reference evidence="7 8" key="1">
    <citation type="journal article" date="2018" name="Mol. Biol. Evol.">
        <title>Broad Genomic Sampling Reveals a Smut Pathogenic Ancestry of the Fungal Clade Ustilaginomycotina.</title>
        <authorList>
            <person name="Kijpornyongpan T."/>
            <person name="Mondo S.J."/>
            <person name="Barry K."/>
            <person name="Sandor L."/>
            <person name="Lee J."/>
            <person name="Lipzen A."/>
            <person name="Pangilinan J."/>
            <person name="LaButti K."/>
            <person name="Hainaut M."/>
            <person name="Henrissat B."/>
            <person name="Grigoriev I.V."/>
            <person name="Spatafora J.W."/>
            <person name="Aime M.C."/>
        </authorList>
    </citation>
    <scope>NUCLEOTIDE SEQUENCE [LARGE SCALE GENOMIC DNA]</scope>
    <source>
        <strain evidence="7 8">MCA 4186</strain>
    </source>
</reference>
<dbReference type="Pfam" id="PF13177">
    <property type="entry name" value="DNA_pol3_delta2"/>
    <property type="match status" value="1"/>
</dbReference>
<accession>A0A316ZG59</accession>
<keyword evidence="4" id="KW-0539">Nucleus</keyword>
<dbReference type="SUPFAM" id="SSF48019">
    <property type="entry name" value="post-AAA+ oligomerization domain-like"/>
    <property type="match status" value="1"/>
</dbReference>
<evidence type="ECO:0000256" key="1">
    <source>
        <dbReference type="ARBA" id="ARBA00004123"/>
    </source>
</evidence>
<dbReference type="OrthoDB" id="761538at2759"/>
<dbReference type="InterPro" id="IPR003593">
    <property type="entry name" value="AAA+_ATPase"/>
</dbReference>
<keyword evidence="7" id="KW-0378">Hydrolase</keyword>
<dbReference type="GO" id="GO:0006281">
    <property type="term" value="P:DNA repair"/>
    <property type="evidence" value="ECO:0007669"/>
    <property type="project" value="UniProtKB-ARBA"/>
</dbReference>
<evidence type="ECO:0000256" key="4">
    <source>
        <dbReference type="ARBA" id="ARBA00023242"/>
    </source>
</evidence>
<dbReference type="Gene3D" id="1.20.272.10">
    <property type="match status" value="1"/>
</dbReference>
<dbReference type="Pfam" id="PF21960">
    <property type="entry name" value="RCF1-5-like_lid"/>
    <property type="match status" value="1"/>
</dbReference>
<gene>
    <name evidence="7" type="ORF">FA09DRAFT_328750</name>
</gene>
<sequence length="352" mass="39837">MLYVDKHRPRALTELHYHQTLSDRLVALAAHDDFPHMLFYGPSGAGKKTRIMCLLRELYGPATAKLKIDQRVFLNPSKRKIDVNVVSSNYHIELTPSDAGGYDRLVIQDILKEIAQTQQVDTNAKHRFKVVVINEADSLSRDAQSALRRTMEKYMGNLRLILCSTSTSRIIAPIRSRCLLMRVGAPSEAEMTAVLRHVAKRESFTLPDKVASQIFQDSCGNLRKAILVLEALRMQSPDLTGDLSIAKPDWETFAMNTADLITGEQTPARLLEVRGKLYELLVHAIPARLIIKTITDQLVRRVDENLRAHIVQKAAFYEIRCRQGNKAIFHLEAFVASVMAMIKSDMLDMSWE</sequence>
<keyword evidence="8" id="KW-1185">Reference proteome</keyword>
<dbReference type="FunFam" id="1.20.272.10:FF:000002">
    <property type="entry name" value="Replication factor C subunit 3"/>
    <property type="match status" value="1"/>
</dbReference>
<dbReference type="RefSeq" id="XP_025599624.1">
    <property type="nucleotide sequence ID" value="XM_025741899.1"/>
</dbReference>
<dbReference type="STRING" id="58919.A0A316ZG59"/>
<dbReference type="AlphaFoldDB" id="A0A316ZG59"/>
<dbReference type="GeneID" id="37269443"/>
<feature type="domain" description="AAA+ ATPase" evidence="6">
    <location>
        <begin position="33"/>
        <end position="186"/>
    </location>
</feature>
<dbReference type="GO" id="GO:0003677">
    <property type="term" value="F:DNA binding"/>
    <property type="evidence" value="ECO:0007669"/>
    <property type="project" value="InterPro"/>
</dbReference>
<dbReference type="GO" id="GO:0016787">
    <property type="term" value="F:hydrolase activity"/>
    <property type="evidence" value="ECO:0007669"/>
    <property type="project" value="UniProtKB-KW"/>
</dbReference>
<dbReference type="InterPro" id="IPR008921">
    <property type="entry name" value="DNA_pol3_clamp-load_cplx_C"/>
</dbReference>
<dbReference type="GO" id="GO:0006271">
    <property type="term" value="P:DNA strand elongation involved in DNA replication"/>
    <property type="evidence" value="ECO:0007669"/>
    <property type="project" value="UniProtKB-ARBA"/>
</dbReference>
<dbReference type="PANTHER" id="PTHR11669:SF1">
    <property type="entry name" value="REPLICATION FACTOR C SUBUNIT 3"/>
    <property type="match status" value="1"/>
</dbReference>
<evidence type="ECO:0000256" key="5">
    <source>
        <dbReference type="ARBA" id="ARBA00070185"/>
    </source>
</evidence>
<dbReference type="Pfam" id="PF22534">
    <property type="entry name" value="RFC_C"/>
    <property type="match status" value="1"/>
</dbReference>
<evidence type="ECO:0000313" key="7">
    <source>
        <dbReference type="EMBL" id="PWN99345.1"/>
    </source>
</evidence>
<dbReference type="PANTHER" id="PTHR11669">
    <property type="entry name" value="REPLICATION FACTOR C / DNA POLYMERASE III GAMMA-TAU SUBUNIT"/>
    <property type="match status" value="1"/>
</dbReference>
<dbReference type="InterPro" id="IPR050238">
    <property type="entry name" value="DNA_Rep/Repair_Clamp_Loader"/>
</dbReference>
<dbReference type="Gene3D" id="1.10.8.60">
    <property type="match status" value="1"/>
</dbReference>
<dbReference type="SUPFAM" id="SSF52540">
    <property type="entry name" value="P-loop containing nucleoside triphosphate hydrolases"/>
    <property type="match status" value="1"/>
</dbReference>
<dbReference type="FunFam" id="3.40.50.300:FF:000136">
    <property type="entry name" value="Replication factor C subunit 5"/>
    <property type="match status" value="1"/>
</dbReference>
<dbReference type="EMBL" id="KZ819288">
    <property type="protein sequence ID" value="PWN99345.1"/>
    <property type="molecule type" value="Genomic_DNA"/>
</dbReference>
<name>A0A316ZG59_9BASI</name>
<dbReference type="GO" id="GO:0003689">
    <property type="term" value="F:DNA clamp loader activity"/>
    <property type="evidence" value="ECO:0007669"/>
    <property type="project" value="TreeGrafter"/>
</dbReference>
<protein>
    <recommendedName>
        <fullName evidence="5">Replication factor C subunit 5</fullName>
    </recommendedName>
</protein>
<keyword evidence="3" id="KW-0235">DNA replication</keyword>
<evidence type="ECO:0000256" key="2">
    <source>
        <dbReference type="ARBA" id="ARBA00005378"/>
    </source>
</evidence>
<dbReference type="GO" id="GO:0031389">
    <property type="term" value="C:Rad17 RFC-like complex"/>
    <property type="evidence" value="ECO:0007669"/>
    <property type="project" value="TreeGrafter"/>
</dbReference>
<comment type="similarity">
    <text evidence="2">Belongs to the activator 1 small subunits family.</text>
</comment>
<dbReference type="Gene3D" id="3.40.50.300">
    <property type="entry name" value="P-loop containing nucleotide triphosphate hydrolases"/>
    <property type="match status" value="1"/>
</dbReference>
<dbReference type="GO" id="GO:0005663">
    <property type="term" value="C:DNA replication factor C complex"/>
    <property type="evidence" value="ECO:0007669"/>
    <property type="project" value="TreeGrafter"/>
</dbReference>
<dbReference type="InterPro" id="IPR027417">
    <property type="entry name" value="P-loop_NTPase"/>
</dbReference>
<evidence type="ECO:0000259" key="6">
    <source>
        <dbReference type="SMART" id="SM00382"/>
    </source>
</evidence>
<evidence type="ECO:0000256" key="3">
    <source>
        <dbReference type="ARBA" id="ARBA00022705"/>
    </source>
</evidence>
<comment type="subcellular location">
    <subcellularLocation>
        <location evidence="1">Nucleus</location>
    </subcellularLocation>
</comment>
<dbReference type="GO" id="GO:0031390">
    <property type="term" value="C:Ctf18 RFC-like complex"/>
    <property type="evidence" value="ECO:0007669"/>
    <property type="project" value="TreeGrafter"/>
</dbReference>